<keyword evidence="4" id="KW-1185">Reference proteome</keyword>
<gene>
    <name evidence="3" type="ORF">ANOM_002446</name>
</gene>
<organism evidence="3 4">
    <name type="scientific">Aspergillus nomiae NRRL (strain ATCC 15546 / NRRL 13137 / CBS 260.88 / M93)</name>
    <dbReference type="NCBI Taxonomy" id="1509407"/>
    <lineage>
        <taxon>Eukaryota</taxon>
        <taxon>Fungi</taxon>
        <taxon>Dikarya</taxon>
        <taxon>Ascomycota</taxon>
        <taxon>Pezizomycotina</taxon>
        <taxon>Eurotiomycetes</taxon>
        <taxon>Eurotiomycetidae</taxon>
        <taxon>Eurotiales</taxon>
        <taxon>Aspergillaceae</taxon>
        <taxon>Aspergillus</taxon>
        <taxon>Aspergillus subgen. Circumdati</taxon>
    </lineage>
</organism>
<feature type="region of interest" description="Disordered" evidence="1">
    <location>
        <begin position="166"/>
        <end position="196"/>
    </location>
</feature>
<reference evidence="3 4" key="1">
    <citation type="submission" date="2014-06" db="EMBL/GenBank/DDBJ databases">
        <title>The Genome of the Aflatoxigenic Filamentous Fungus Aspergillus nomius.</title>
        <authorList>
            <person name="Moore M.G."/>
            <person name="Shannon B.M."/>
            <person name="Brian M.M."/>
        </authorList>
    </citation>
    <scope>NUCLEOTIDE SEQUENCE [LARGE SCALE GENOMIC DNA]</scope>
    <source>
        <strain evidence="3 4">NRRL 13137</strain>
    </source>
</reference>
<feature type="compositionally biased region" description="Basic and acidic residues" evidence="1">
    <location>
        <begin position="327"/>
        <end position="342"/>
    </location>
</feature>
<sequence length="364" mass="41173">MFVPFIGLFVTLTFLGARFTVPGMKELTDRREPLFMRISSAVCIASEANTILDIAQVATWVYKTATLPKDLLPYNWDNLWCPINRADLITERGLLVTNNTETSLIDLYPICYEEDKPSWWNDVHVDRNTDDNASTTLPSFKEFLDIVIAISCISLHSWTRITSWGRSAKGSRPGAGAPSDVSDGSDEDTPTSIQIHPKVEKAISRNQGSRKLGVQPSDFTIAAEDPEVSPVSADNNFARPAPEARYMLERQWALDLYRPQNRAPGLIIRALVASLAAHTAQPGPSSQSRPYQLEQDQLEKPNKRRKKNRPSQGKRERWSQKRQRMRQPREWDGGDPKERERQEMEDEDPALADKDEQPEAPTSD</sequence>
<dbReference type="Proteomes" id="UP000037505">
    <property type="component" value="Unassembled WGS sequence"/>
</dbReference>
<dbReference type="AlphaFoldDB" id="A0A0L1JAN3"/>
<dbReference type="OrthoDB" id="4489349at2759"/>
<evidence type="ECO:0000313" key="3">
    <source>
        <dbReference type="EMBL" id="KNG88814.1"/>
    </source>
</evidence>
<feature type="chain" id="PRO_5005553620" evidence="2">
    <location>
        <begin position="18"/>
        <end position="364"/>
    </location>
</feature>
<evidence type="ECO:0000256" key="1">
    <source>
        <dbReference type="SAM" id="MobiDB-lite"/>
    </source>
</evidence>
<evidence type="ECO:0000313" key="4">
    <source>
        <dbReference type="Proteomes" id="UP000037505"/>
    </source>
</evidence>
<feature type="region of interest" description="Disordered" evidence="1">
    <location>
        <begin position="279"/>
        <end position="364"/>
    </location>
</feature>
<proteinExistence type="predicted"/>
<protein>
    <submittedName>
        <fullName evidence="3">Uncharacterized protein</fullName>
    </submittedName>
</protein>
<name>A0A0L1JAN3_ASPN3</name>
<comment type="caution">
    <text evidence="3">The sequence shown here is derived from an EMBL/GenBank/DDBJ whole genome shotgun (WGS) entry which is preliminary data.</text>
</comment>
<keyword evidence="2" id="KW-0732">Signal</keyword>
<evidence type="ECO:0000256" key="2">
    <source>
        <dbReference type="SAM" id="SignalP"/>
    </source>
</evidence>
<dbReference type="STRING" id="1509407.A0A0L1JAN3"/>
<dbReference type="GeneID" id="26804250"/>
<dbReference type="EMBL" id="JNOM01000044">
    <property type="protein sequence ID" value="KNG88814.1"/>
    <property type="molecule type" value="Genomic_DNA"/>
</dbReference>
<feature type="signal peptide" evidence="2">
    <location>
        <begin position="1"/>
        <end position="17"/>
    </location>
</feature>
<accession>A0A0L1JAN3</accession>
<dbReference type="RefSeq" id="XP_015409737.1">
    <property type="nucleotide sequence ID" value="XM_015547703.1"/>
</dbReference>